<dbReference type="AlphaFoldDB" id="X6LCE3"/>
<protein>
    <submittedName>
        <fullName evidence="2">Uncharacterized protein</fullName>
    </submittedName>
</protein>
<reference evidence="2 3" key="1">
    <citation type="journal article" date="2013" name="Curr. Biol.">
        <title>The Genome of the Foraminiferan Reticulomyxa filosa.</title>
        <authorList>
            <person name="Glockner G."/>
            <person name="Hulsmann N."/>
            <person name="Schleicher M."/>
            <person name="Noegel A.A."/>
            <person name="Eichinger L."/>
            <person name="Gallinger C."/>
            <person name="Pawlowski J."/>
            <person name="Sierra R."/>
            <person name="Euteneuer U."/>
            <person name="Pillet L."/>
            <person name="Moustafa A."/>
            <person name="Platzer M."/>
            <person name="Groth M."/>
            <person name="Szafranski K."/>
            <person name="Schliwa M."/>
        </authorList>
    </citation>
    <scope>NUCLEOTIDE SEQUENCE [LARGE SCALE GENOMIC DNA]</scope>
</reference>
<sequence>KTSKEPIDFDEEENIMDFDLDDEQQHNAMDMEEKKEEEERKSGENKTYEDMECVSLVQDEVQQQFKQFRLQWLENYGTHKLFRVVGDIRKNLRGDTS</sequence>
<accession>X6LCE3</accession>
<feature type="non-terminal residue" evidence="2">
    <location>
        <position position="97"/>
    </location>
</feature>
<evidence type="ECO:0000256" key="1">
    <source>
        <dbReference type="SAM" id="MobiDB-lite"/>
    </source>
</evidence>
<dbReference type="EMBL" id="ASPP01045127">
    <property type="protein sequence ID" value="ETN99025.1"/>
    <property type="molecule type" value="Genomic_DNA"/>
</dbReference>
<feature type="compositionally biased region" description="Acidic residues" evidence="1">
    <location>
        <begin position="8"/>
        <end position="22"/>
    </location>
</feature>
<comment type="caution">
    <text evidence="2">The sequence shown here is derived from an EMBL/GenBank/DDBJ whole genome shotgun (WGS) entry which is preliminary data.</text>
</comment>
<feature type="region of interest" description="Disordered" evidence="1">
    <location>
        <begin position="1"/>
        <end position="47"/>
    </location>
</feature>
<organism evidence="2 3">
    <name type="scientific">Reticulomyxa filosa</name>
    <dbReference type="NCBI Taxonomy" id="46433"/>
    <lineage>
        <taxon>Eukaryota</taxon>
        <taxon>Sar</taxon>
        <taxon>Rhizaria</taxon>
        <taxon>Retaria</taxon>
        <taxon>Foraminifera</taxon>
        <taxon>Monothalamids</taxon>
        <taxon>Reticulomyxidae</taxon>
        <taxon>Reticulomyxa</taxon>
    </lineage>
</organism>
<feature type="non-terminal residue" evidence="2">
    <location>
        <position position="1"/>
    </location>
</feature>
<keyword evidence="3" id="KW-1185">Reference proteome</keyword>
<evidence type="ECO:0000313" key="2">
    <source>
        <dbReference type="EMBL" id="ETN99025.1"/>
    </source>
</evidence>
<proteinExistence type="predicted"/>
<evidence type="ECO:0000313" key="3">
    <source>
        <dbReference type="Proteomes" id="UP000023152"/>
    </source>
</evidence>
<feature type="compositionally biased region" description="Basic and acidic residues" evidence="1">
    <location>
        <begin position="23"/>
        <end position="47"/>
    </location>
</feature>
<gene>
    <name evidence="2" type="ORF">RFI_38462</name>
</gene>
<name>X6LCE3_RETFI</name>
<dbReference type="Proteomes" id="UP000023152">
    <property type="component" value="Unassembled WGS sequence"/>
</dbReference>